<feature type="coiled-coil region" evidence="1">
    <location>
        <begin position="126"/>
        <end position="153"/>
    </location>
</feature>
<keyword evidence="1" id="KW-0175">Coiled coil</keyword>
<accession>A0A9D4LLS8</accession>
<reference evidence="2" key="2">
    <citation type="submission" date="2020-11" db="EMBL/GenBank/DDBJ databases">
        <authorList>
            <person name="McCartney M.A."/>
            <person name="Auch B."/>
            <person name="Kono T."/>
            <person name="Mallez S."/>
            <person name="Becker A."/>
            <person name="Gohl D.M."/>
            <person name="Silverstein K.A.T."/>
            <person name="Koren S."/>
            <person name="Bechman K.B."/>
            <person name="Herman A."/>
            <person name="Abrahante J.E."/>
            <person name="Garbe J."/>
        </authorList>
    </citation>
    <scope>NUCLEOTIDE SEQUENCE</scope>
    <source>
        <strain evidence="2">Duluth1</strain>
        <tissue evidence="2">Whole animal</tissue>
    </source>
</reference>
<dbReference type="OrthoDB" id="6126810at2759"/>
<feature type="coiled-coil region" evidence="1">
    <location>
        <begin position="20"/>
        <end position="54"/>
    </location>
</feature>
<reference evidence="2" key="1">
    <citation type="journal article" date="2019" name="bioRxiv">
        <title>The Genome of the Zebra Mussel, Dreissena polymorpha: A Resource for Invasive Species Research.</title>
        <authorList>
            <person name="McCartney M.A."/>
            <person name="Auch B."/>
            <person name="Kono T."/>
            <person name="Mallez S."/>
            <person name="Zhang Y."/>
            <person name="Obille A."/>
            <person name="Becker A."/>
            <person name="Abrahante J.E."/>
            <person name="Garbe J."/>
            <person name="Badalamenti J.P."/>
            <person name="Herman A."/>
            <person name="Mangelson H."/>
            <person name="Liachko I."/>
            <person name="Sullivan S."/>
            <person name="Sone E.D."/>
            <person name="Koren S."/>
            <person name="Silverstein K.A.T."/>
            <person name="Beckman K.B."/>
            <person name="Gohl D.M."/>
        </authorList>
    </citation>
    <scope>NUCLEOTIDE SEQUENCE</scope>
    <source>
        <strain evidence="2">Duluth1</strain>
        <tissue evidence="2">Whole animal</tissue>
    </source>
</reference>
<dbReference type="EMBL" id="JAIWYP010000002">
    <property type="protein sequence ID" value="KAH3861125.1"/>
    <property type="molecule type" value="Genomic_DNA"/>
</dbReference>
<evidence type="ECO:0000256" key="1">
    <source>
        <dbReference type="SAM" id="Coils"/>
    </source>
</evidence>
<comment type="caution">
    <text evidence="2">The sequence shown here is derived from an EMBL/GenBank/DDBJ whole genome shotgun (WGS) entry which is preliminary data.</text>
</comment>
<name>A0A9D4LLS8_DREPO</name>
<gene>
    <name evidence="2" type="ORF">DPMN_024053</name>
</gene>
<evidence type="ECO:0000313" key="3">
    <source>
        <dbReference type="Proteomes" id="UP000828390"/>
    </source>
</evidence>
<protein>
    <submittedName>
        <fullName evidence="2">Uncharacterized protein</fullName>
    </submittedName>
</protein>
<dbReference type="AlphaFoldDB" id="A0A9D4LLS8"/>
<keyword evidence="3" id="KW-1185">Reference proteome</keyword>
<organism evidence="2 3">
    <name type="scientific">Dreissena polymorpha</name>
    <name type="common">Zebra mussel</name>
    <name type="synonym">Mytilus polymorpha</name>
    <dbReference type="NCBI Taxonomy" id="45954"/>
    <lineage>
        <taxon>Eukaryota</taxon>
        <taxon>Metazoa</taxon>
        <taxon>Spiralia</taxon>
        <taxon>Lophotrochozoa</taxon>
        <taxon>Mollusca</taxon>
        <taxon>Bivalvia</taxon>
        <taxon>Autobranchia</taxon>
        <taxon>Heteroconchia</taxon>
        <taxon>Euheterodonta</taxon>
        <taxon>Imparidentia</taxon>
        <taxon>Neoheterodontei</taxon>
        <taxon>Myida</taxon>
        <taxon>Dreissenoidea</taxon>
        <taxon>Dreissenidae</taxon>
        <taxon>Dreissena</taxon>
    </lineage>
</organism>
<dbReference type="Proteomes" id="UP000828390">
    <property type="component" value="Unassembled WGS sequence"/>
</dbReference>
<sequence>MGKDKKNKHSIQDIGSFKTKDSLKEEDVQLTKQVQDLERRYRELYKSVQQLSYTYDTCRDHFALQRYGDLKDMIKACITDEVMENAAKYSPANAQPETGKAADLLRAAKRLSESASARQEVDGLHKAEIVKDLEEKKKKKDKMELKFLRLHNRLVKLKRDYEDSKQHLPAKRYGVMKEMIKPLIRDETIKVDTL</sequence>
<proteinExistence type="predicted"/>
<evidence type="ECO:0000313" key="2">
    <source>
        <dbReference type="EMBL" id="KAH3861125.1"/>
    </source>
</evidence>